<sequence>MSLSTPHDANTSTHGAATRAGSRGTITVYREESCPPDEIYYQGSEDEDYDHPDTRLRNCEEAAQRYLSGHAPLLISAALRAQVFADGRVHGHSRQSQLSSAQPGEP</sequence>
<evidence type="ECO:0000313" key="2">
    <source>
        <dbReference type="EMBL" id="KOS17663.1"/>
    </source>
</evidence>
<dbReference type="EMBL" id="LGSR01000022">
    <property type="protein sequence ID" value="KOS17663.1"/>
    <property type="molecule type" value="Genomic_DNA"/>
</dbReference>
<dbReference type="AlphaFoldDB" id="A0A0M9VSG2"/>
<accession>A0A0M9VSG2</accession>
<keyword evidence="3" id="KW-1185">Reference proteome</keyword>
<comment type="caution">
    <text evidence="2">The sequence shown here is derived from an EMBL/GenBank/DDBJ whole genome shotgun (WGS) entry which is preliminary data.</text>
</comment>
<feature type="compositionally biased region" description="Polar residues" evidence="1">
    <location>
        <begin position="1"/>
        <end position="15"/>
    </location>
</feature>
<feature type="region of interest" description="Disordered" evidence="1">
    <location>
        <begin position="1"/>
        <end position="24"/>
    </location>
</feature>
<name>A0A0M9VSG2_ESCWE</name>
<protein>
    <submittedName>
        <fullName evidence="2">Uncharacterized protein</fullName>
    </submittedName>
</protein>
<reference evidence="2 3" key="1">
    <citation type="submission" date="2015-07" db="EMBL/GenBank/DDBJ databases">
        <title>The genome of the fungus Escovopsis weberi, a specialized disease agent of ant agriculture.</title>
        <authorList>
            <person name="de Man T.J."/>
            <person name="Stajich J.E."/>
            <person name="Kubicek C.P."/>
            <person name="Chenthamara K."/>
            <person name="Atanasova L."/>
            <person name="Druzhinina I.S."/>
            <person name="Birnbaum S."/>
            <person name="Barribeau S.M."/>
            <person name="Teiling C."/>
            <person name="Suen G."/>
            <person name="Currie C."/>
            <person name="Gerardo N.M."/>
        </authorList>
    </citation>
    <scope>NUCLEOTIDE SEQUENCE [LARGE SCALE GENOMIC DNA]</scope>
</reference>
<evidence type="ECO:0000313" key="3">
    <source>
        <dbReference type="Proteomes" id="UP000053831"/>
    </source>
</evidence>
<dbReference type="Proteomes" id="UP000053831">
    <property type="component" value="Unassembled WGS sequence"/>
</dbReference>
<gene>
    <name evidence="2" type="ORF">ESCO_003306</name>
</gene>
<dbReference type="OrthoDB" id="5419922at2759"/>
<organism evidence="2 3">
    <name type="scientific">Escovopsis weberi</name>
    <dbReference type="NCBI Taxonomy" id="150374"/>
    <lineage>
        <taxon>Eukaryota</taxon>
        <taxon>Fungi</taxon>
        <taxon>Dikarya</taxon>
        <taxon>Ascomycota</taxon>
        <taxon>Pezizomycotina</taxon>
        <taxon>Sordariomycetes</taxon>
        <taxon>Hypocreomycetidae</taxon>
        <taxon>Hypocreales</taxon>
        <taxon>Hypocreaceae</taxon>
        <taxon>Escovopsis</taxon>
    </lineage>
</organism>
<proteinExistence type="predicted"/>
<evidence type="ECO:0000256" key="1">
    <source>
        <dbReference type="SAM" id="MobiDB-lite"/>
    </source>
</evidence>